<dbReference type="Proteomes" id="UP000000447">
    <property type="component" value="Plasmid unnamed"/>
</dbReference>
<dbReference type="Gene3D" id="3.40.50.300">
    <property type="entry name" value="P-loop containing nucleotide triphosphate hydrolases"/>
    <property type="match status" value="2"/>
</dbReference>
<feature type="domain" description="AAA+ ATPase" evidence="1">
    <location>
        <begin position="666"/>
        <end position="894"/>
    </location>
</feature>
<dbReference type="Pfam" id="PF12705">
    <property type="entry name" value="PDDEXK_1"/>
    <property type="match status" value="1"/>
</dbReference>
<dbReference type="RefSeq" id="WP_012642522.1">
    <property type="nucleotide sequence ID" value="NC_011961.1"/>
</dbReference>
<dbReference type="OrthoDB" id="9757917at2"/>
<dbReference type="InterPro" id="IPR027417">
    <property type="entry name" value="P-loop_NTPase"/>
</dbReference>
<keyword evidence="3" id="KW-1185">Reference proteome</keyword>
<dbReference type="CDD" id="cd18808">
    <property type="entry name" value="SF1_C_Upf1"/>
    <property type="match status" value="1"/>
</dbReference>
<dbReference type="PANTHER" id="PTHR10887:SF495">
    <property type="entry name" value="HELICASE SENATAXIN ISOFORM X1-RELATED"/>
    <property type="match status" value="1"/>
</dbReference>
<protein>
    <recommendedName>
        <fullName evidence="1">AAA+ ATPase domain-containing protein</fullName>
    </recommendedName>
</protein>
<dbReference type="InterPro" id="IPR045055">
    <property type="entry name" value="DNA2/NAM7-like"/>
</dbReference>
<dbReference type="eggNOG" id="COG0210">
    <property type="taxonomic scope" value="Bacteria"/>
</dbReference>
<dbReference type="eggNOG" id="COG2887">
    <property type="taxonomic scope" value="Bacteria"/>
</dbReference>
<organism evidence="2 3">
    <name type="scientific">Thermomicrobium roseum (strain ATCC 27502 / DSM 5159 / P-2)</name>
    <dbReference type="NCBI Taxonomy" id="309801"/>
    <lineage>
        <taxon>Bacteria</taxon>
        <taxon>Pseudomonadati</taxon>
        <taxon>Thermomicrobiota</taxon>
        <taxon>Thermomicrobia</taxon>
        <taxon>Thermomicrobiales</taxon>
        <taxon>Thermomicrobiaceae</taxon>
        <taxon>Thermomicrobium</taxon>
    </lineage>
</organism>
<dbReference type="PANTHER" id="PTHR10887">
    <property type="entry name" value="DNA2/NAM7 HELICASE FAMILY"/>
    <property type="match status" value="1"/>
</dbReference>
<accession>B9L4I2</accession>
<dbReference type="AlphaFoldDB" id="B9L4I2"/>
<dbReference type="InterPro" id="IPR047187">
    <property type="entry name" value="SF1_C_Upf1"/>
</dbReference>
<evidence type="ECO:0000259" key="1">
    <source>
        <dbReference type="SMART" id="SM00382"/>
    </source>
</evidence>
<proteinExistence type="predicted"/>
<dbReference type="InterPro" id="IPR041677">
    <property type="entry name" value="DNA2/NAM7_AAA_11"/>
</dbReference>
<dbReference type="SMART" id="SM00382">
    <property type="entry name" value="AAA"/>
    <property type="match status" value="1"/>
</dbReference>
<keyword evidence="2" id="KW-0614">Plasmid</keyword>
<dbReference type="InterPro" id="IPR041679">
    <property type="entry name" value="DNA2/NAM7-like_C"/>
</dbReference>
<sequence>MPDHVESASDRALRAWRELAANPGIPQWLDVPVLVKPAPRRDERRKLVLHATTEDDRPLGYCTVYTNEWYPGCPNPNPFSHYFPVLAHVLEARARRGIATPLRLQVLRAVAAITASGWRQVILLKFIVAPEYTVTGSLVEQLYQCPLQVFFERFLGLPRDFREREPQPSDIRGRAIHAGYRRALVTFASTGDRQLAAAEYRAAVWAEWTRTIQTLLAAKETKDGLPPKDLRLSFEAANSILDQVERTLDPAAEPFELYLERLFYSPTRGLSGRADRVEVPLHPTASPLRIAEVKTRSFHAERDPLTGESVPGGLQALAYREVLQSVGFPSVDAVVELVDEKRLSAVPLEQHPLVRRLRLDLSRRDERLVDLIAQARNVFYCIASGLFTGYDRYRLHGATENWRLPKIIGQFDLLSEVPPCKPCVARSRRVCAQAREPDGKPLSGLFRYAPPALFSYWAWFHRQLKAEEHAERERFFHLTQTPAPLLEQEGITLSELRFRQQDGQRVTFERPGRRLDTRIREDDTVLITPQWPDGLRERIPRPGELFSVEGTVVALGEYEITVELRDRVPLTPDGHDPLYRIDQLTGWDMRAWQLEGLADFFVSSMTAASARGREIDWRELPALTQTVLGLRPPSLPQTASTLPGWLAGGLNQSQRRALAAALALQPGDLLLVQGPPGTGKTALIAAIVRGLLARALLDPARPAGRRPVLVLTNTHRAANEVVRKVRQDVPEVLPFLVRVGSEREDMEEEVAAQTLVARSGLSARVRRQPPDNDEAAIQRLLASSRRARTIREHAAVFVATLGAADAAELRGLTFETVIVDEAGQATEPAFLQALRRLPFGYAGRLILVGDENQLPPVVTTSESPATWPDVERLGIQPGDSLRTSAFERLHRRYPAACIRLTEQYRMNDPICDLVSHVFYQDELRPADRRIADRRLAHWLDELGVPIPSGIIGQSPPVVYLDTSDDPLARDSGAVFSADDEGRTNQREAELIAAVLAEFLRDLPESAHQTIIDQIGVISPYRRQNTLIRQELARAHPALARLRVDTVDRFQGGEREIIIVSLVNSNPAGEIGSLHAEWRRLNVALSRARSLLVFVGDRRTFTAPAKNDSEHEARERFRAVFERIEHLAARGDARILPTRDRFTAGRRDDR</sequence>
<geneLocation type="plasmid" evidence="3">
    <name>Tros</name>
</geneLocation>
<dbReference type="EMBL" id="CP001276">
    <property type="protein sequence ID" value="ACM06535.1"/>
    <property type="molecule type" value="Genomic_DNA"/>
</dbReference>
<evidence type="ECO:0000313" key="2">
    <source>
        <dbReference type="EMBL" id="ACM06535.1"/>
    </source>
</evidence>
<dbReference type="InterPro" id="IPR003593">
    <property type="entry name" value="AAA+_ATPase"/>
</dbReference>
<evidence type="ECO:0000313" key="3">
    <source>
        <dbReference type="Proteomes" id="UP000000447"/>
    </source>
</evidence>
<dbReference type="Pfam" id="PF13086">
    <property type="entry name" value="AAA_11"/>
    <property type="match status" value="2"/>
</dbReference>
<dbReference type="SUPFAM" id="SSF52540">
    <property type="entry name" value="P-loop containing nucleoside triphosphate hydrolases"/>
    <property type="match status" value="1"/>
</dbReference>
<dbReference type="GO" id="GO:0004386">
    <property type="term" value="F:helicase activity"/>
    <property type="evidence" value="ECO:0007669"/>
    <property type="project" value="InterPro"/>
</dbReference>
<name>B9L4I2_THERP</name>
<dbReference type="HOGENOM" id="CLU_276692_0_0_0"/>
<dbReference type="Pfam" id="PF13087">
    <property type="entry name" value="AAA_12"/>
    <property type="match status" value="1"/>
</dbReference>
<gene>
    <name evidence="2" type="ordered locus">trd_A0696</name>
</gene>
<dbReference type="InterPro" id="IPR038726">
    <property type="entry name" value="PDDEXK_AddAB-type"/>
</dbReference>
<reference evidence="2 3" key="1">
    <citation type="journal article" date="2009" name="PLoS ONE">
        <title>Complete genome sequence of the aerobic CO-oxidizing thermophile Thermomicrobium roseum.</title>
        <authorList>
            <person name="Wu D."/>
            <person name="Raymond J."/>
            <person name="Wu M."/>
            <person name="Chatterji S."/>
            <person name="Ren Q."/>
            <person name="Graham J.E."/>
            <person name="Bryant D.A."/>
            <person name="Robb F."/>
            <person name="Colman A."/>
            <person name="Tallon L.J."/>
            <person name="Badger J.H."/>
            <person name="Madupu R."/>
            <person name="Ward N.L."/>
            <person name="Eisen J.A."/>
        </authorList>
    </citation>
    <scope>NUCLEOTIDE SEQUENCE [LARGE SCALE GENOMIC DNA]</scope>
    <source>
        <strain evidence="3">ATCC 27502 / DSM 5159 / P-2</strain>
        <plasmid evidence="2">unnamed</plasmid>
    </source>
</reference>
<dbReference type="KEGG" id="tro:trd_A0696"/>
<dbReference type="eggNOG" id="COG1112">
    <property type="taxonomic scope" value="Bacteria"/>
</dbReference>